<dbReference type="Gene3D" id="2.20.100.10">
    <property type="entry name" value="Thrombospondin type-1 (TSP1) repeat"/>
    <property type="match status" value="2"/>
</dbReference>
<dbReference type="InterPro" id="IPR000884">
    <property type="entry name" value="TSP1_rpt"/>
</dbReference>
<comment type="subcellular location">
    <subcellularLocation>
        <location evidence="1">Secreted</location>
    </subcellularLocation>
</comment>
<dbReference type="EMBL" id="JASSZA010000001">
    <property type="protein sequence ID" value="KAK2120544.1"/>
    <property type="molecule type" value="Genomic_DNA"/>
</dbReference>
<comment type="caution">
    <text evidence="3">The sequence shown here is derived from an EMBL/GenBank/DDBJ whole genome shotgun (WGS) entry which is preliminary data.</text>
</comment>
<reference evidence="3 4" key="1">
    <citation type="submission" date="2023-05" db="EMBL/GenBank/DDBJ databases">
        <title>B98-5 Cell Line De Novo Hybrid Assembly: An Optical Mapping Approach.</title>
        <authorList>
            <person name="Kananen K."/>
            <person name="Auerbach J.A."/>
            <person name="Kautto E."/>
            <person name="Blachly J.S."/>
        </authorList>
    </citation>
    <scope>NUCLEOTIDE SEQUENCE [LARGE SCALE GENOMIC DNA]</scope>
    <source>
        <strain evidence="3">B95-8</strain>
        <tissue evidence="3">Cell line</tissue>
    </source>
</reference>
<keyword evidence="3" id="KW-0645">Protease</keyword>
<evidence type="ECO:0000256" key="2">
    <source>
        <dbReference type="ARBA" id="ARBA00022525"/>
    </source>
</evidence>
<evidence type="ECO:0000313" key="4">
    <source>
        <dbReference type="Proteomes" id="UP001266305"/>
    </source>
</evidence>
<dbReference type="PROSITE" id="PS50092">
    <property type="entry name" value="TSP1"/>
    <property type="match status" value="2"/>
</dbReference>
<feature type="non-terminal residue" evidence="3">
    <location>
        <position position="1"/>
    </location>
</feature>
<evidence type="ECO:0000256" key="1">
    <source>
        <dbReference type="ARBA" id="ARBA00004613"/>
    </source>
</evidence>
<protein>
    <submittedName>
        <fullName evidence="3">A disintegrin and metalloproteinase with thrombospondin motifs 13</fullName>
    </submittedName>
</protein>
<name>A0ABQ9WFY1_SAGOE</name>
<dbReference type="SUPFAM" id="SSF82895">
    <property type="entry name" value="TSP-1 type 1 repeat"/>
    <property type="match status" value="1"/>
</dbReference>
<dbReference type="GO" id="GO:0008237">
    <property type="term" value="F:metallopeptidase activity"/>
    <property type="evidence" value="ECO:0007669"/>
    <property type="project" value="UniProtKB-KW"/>
</dbReference>
<dbReference type="PANTHER" id="PTHR13723">
    <property type="entry name" value="ADAMTS A DISINTEGRIN AND METALLOPROTEASE WITH THROMBOSPONDIN MOTIFS PROTEASE"/>
    <property type="match status" value="1"/>
</dbReference>
<keyword evidence="3" id="KW-0378">Hydrolase</keyword>
<dbReference type="Proteomes" id="UP001266305">
    <property type="component" value="Unassembled WGS sequence"/>
</dbReference>
<gene>
    <name evidence="3" type="primary">ADAMTS13_3</name>
    <name evidence="3" type="ORF">P7K49_001930</name>
</gene>
<dbReference type="Pfam" id="PF19030">
    <property type="entry name" value="TSP1_ADAMTS"/>
    <property type="match status" value="2"/>
</dbReference>
<dbReference type="InterPro" id="IPR036383">
    <property type="entry name" value="TSP1_rpt_sf"/>
</dbReference>
<dbReference type="InterPro" id="IPR050439">
    <property type="entry name" value="ADAMTS_ADAMTS-like"/>
</dbReference>
<organism evidence="3 4">
    <name type="scientific">Saguinus oedipus</name>
    <name type="common">Cotton-top tamarin</name>
    <name type="synonym">Oedipomidas oedipus</name>
    <dbReference type="NCBI Taxonomy" id="9490"/>
    <lineage>
        <taxon>Eukaryota</taxon>
        <taxon>Metazoa</taxon>
        <taxon>Chordata</taxon>
        <taxon>Craniata</taxon>
        <taxon>Vertebrata</taxon>
        <taxon>Euteleostomi</taxon>
        <taxon>Mammalia</taxon>
        <taxon>Eutheria</taxon>
        <taxon>Euarchontoglires</taxon>
        <taxon>Primates</taxon>
        <taxon>Haplorrhini</taxon>
        <taxon>Platyrrhini</taxon>
        <taxon>Cebidae</taxon>
        <taxon>Callitrichinae</taxon>
        <taxon>Saguinus</taxon>
    </lineage>
</organism>
<evidence type="ECO:0000313" key="3">
    <source>
        <dbReference type="EMBL" id="KAK2120544.1"/>
    </source>
</evidence>
<feature type="non-terminal residue" evidence="3">
    <location>
        <position position="120"/>
    </location>
</feature>
<proteinExistence type="predicted"/>
<accession>A0ABQ9WFY1</accession>
<keyword evidence="4" id="KW-1185">Reference proteome</keyword>
<keyword evidence="2" id="KW-0964">Secreted</keyword>
<keyword evidence="3" id="KW-0482">Metalloprotease</keyword>
<dbReference type="PANTHER" id="PTHR13723:SF20">
    <property type="entry name" value="A DISINTEGRIN AND METALLOPROTEINASE WITH THROMBOSPONDIN MOTIFS 13"/>
    <property type="match status" value="1"/>
</dbReference>
<sequence>WETRALAPCPVTCGGGRVLLAVRCVRLDRGHPVPLPHSKCGPEPRPSSLEVCSPEPCPARWRYKLAACSVSCGGGVVQRILYCARAHGEDDDEEILLDTQCQGLPRPELQEACSLEPCPP</sequence>